<evidence type="ECO:0000313" key="2">
    <source>
        <dbReference type="Proteomes" id="UP001498398"/>
    </source>
</evidence>
<proteinExistence type="predicted"/>
<gene>
    <name evidence="1" type="ORF">VKT23_015351</name>
</gene>
<sequence>MFERPEVTSYEPPTSEVTCRALIPYEPSPFGPLPKTTEEQAPLNSVTGALIGFNRNNIVETLHLAFPDPFIRAIISHAFRESILVNPSSNDQFRIIRDKQGQIARVFFTPHVADLIWNDLRRLAQIVLSSTSDTDKPCLSVPTSYSKDFLNLEWTPSILTALLPHITFAHANNPLRAIYSNSIQQMHEVYTIIQFVARRYAQWILEQVLRSISLGYLSASNWGSYFGLTHDDTLTRLTQKSVARLEAEKEIVKRRSERRDAQNGIPNQDGITCPGLILHPTESFLGRQSLLTPYTPLEPGWDISAYAPSADVTLKDESCGDIFVQTARELASK</sequence>
<name>A0ABR1J0W4_9AGAR</name>
<dbReference type="Proteomes" id="UP001498398">
    <property type="component" value="Unassembled WGS sequence"/>
</dbReference>
<dbReference type="EMBL" id="JBANRG010000051">
    <property type="protein sequence ID" value="KAK7444339.1"/>
    <property type="molecule type" value="Genomic_DNA"/>
</dbReference>
<organism evidence="1 2">
    <name type="scientific">Marasmiellus scandens</name>
    <dbReference type="NCBI Taxonomy" id="2682957"/>
    <lineage>
        <taxon>Eukaryota</taxon>
        <taxon>Fungi</taxon>
        <taxon>Dikarya</taxon>
        <taxon>Basidiomycota</taxon>
        <taxon>Agaricomycotina</taxon>
        <taxon>Agaricomycetes</taxon>
        <taxon>Agaricomycetidae</taxon>
        <taxon>Agaricales</taxon>
        <taxon>Marasmiineae</taxon>
        <taxon>Omphalotaceae</taxon>
        <taxon>Marasmiellus</taxon>
    </lineage>
</organism>
<protein>
    <submittedName>
        <fullName evidence="1">Uncharacterized protein</fullName>
    </submittedName>
</protein>
<comment type="caution">
    <text evidence="1">The sequence shown here is derived from an EMBL/GenBank/DDBJ whole genome shotgun (WGS) entry which is preliminary data.</text>
</comment>
<accession>A0ABR1J0W4</accession>
<evidence type="ECO:0000313" key="1">
    <source>
        <dbReference type="EMBL" id="KAK7444339.1"/>
    </source>
</evidence>
<keyword evidence="2" id="KW-1185">Reference proteome</keyword>
<reference evidence="1 2" key="1">
    <citation type="submission" date="2024-01" db="EMBL/GenBank/DDBJ databases">
        <title>A draft genome for the cacao thread blight pathogen Marasmiellus scandens.</title>
        <authorList>
            <person name="Baruah I.K."/>
            <person name="Leung J."/>
            <person name="Bukari Y."/>
            <person name="Amoako-Attah I."/>
            <person name="Meinhardt L.W."/>
            <person name="Bailey B.A."/>
            <person name="Cohen S.P."/>
        </authorList>
    </citation>
    <scope>NUCLEOTIDE SEQUENCE [LARGE SCALE GENOMIC DNA]</scope>
    <source>
        <strain evidence="1 2">GH-19</strain>
    </source>
</reference>